<reference evidence="15 16" key="1">
    <citation type="journal article" date="2016" name="Genome Biol. Evol.">
        <title>Divergent and convergent evolution of fungal pathogenicity.</title>
        <authorList>
            <person name="Shang Y."/>
            <person name="Xiao G."/>
            <person name="Zheng P."/>
            <person name="Cen K."/>
            <person name="Zhan S."/>
            <person name="Wang C."/>
        </authorList>
    </citation>
    <scope>NUCLEOTIDE SEQUENCE [LARGE SCALE GENOMIC DNA]</scope>
    <source>
        <strain evidence="15 16">ARSEF 7405</strain>
    </source>
</reference>
<keyword evidence="5 14" id="KW-0328">Glycosyltransferase</keyword>
<evidence type="ECO:0000256" key="5">
    <source>
        <dbReference type="ARBA" id="ARBA00022676"/>
    </source>
</evidence>
<evidence type="ECO:0000256" key="10">
    <source>
        <dbReference type="ARBA" id="ARBA00023136"/>
    </source>
</evidence>
<evidence type="ECO:0000313" key="15">
    <source>
        <dbReference type="EMBL" id="KZZ88241.1"/>
    </source>
</evidence>
<organism evidence="15 16">
    <name type="scientific">Ascosphaera apis ARSEF 7405</name>
    <dbReference type="NCBI Taxonomy" id="392613"/>
    <lineage>
        <taxon>Eukaryota</taxon>
        <taxon>Fungi</taxon>
        <taxon>Dikarya</taxon>
        <taxon>Ascomycota</taxon>
        <taxon>Pezizomycotina</taxon>
        <taxon>Eurotiomycetes</taxon>
        <taxon>Eurotiomycetidae</taxon>
        <taxon>Onygenales</taxon>
        <taxon>Ascosphaeraceae</taxon>
        <taxon>Ascosphaera</taxon>
    </lineage>
</organism>
<keyword evidence="8 14" id="KW-0256">Endoplasmic reticulum</keyword>
<sequence>MQQVSLFLTGERDYLLLKGDTGPLVYPAAHVYIYSLLHRITDNGFDINYAQWLFAGIYLTTLCLVMICYCRAGAPPYLLPLLVLSKRLHSIFLLRLFNDGVATLFFWAALVMLQRRCWVPAVALWSVGVGVKMTLLLVAPGLGMVLLLNTGLVKSVSLGVTAILIQVGAIYQLSMGCHEVRLTLT</sequence>
<evidence type="ECO:0000256" key="9">
    <source>
        <dbReference type="ARBA" id="ARBA00022989"/>
    </source>
</evidence>
<dbReference type="EMBL" id="AZGZ01000027">
    <property type="protein sequence ID" value="KZZ88241.1"/>
    <property type="molecule type" value="Genomic_DNA"/>
</dbReference>
<evidence type="ECO:0000256" key="13">
    <source>
        <dbReference type="ARBA" id="ARBA00093457"/>
    </source>
</evidence>
<dbReference type="Proteomes" id="UP000242877">
    <property type="component" value="Unassembled WGS sequence"/>
</dbReference>
<evidence type="ECO:0000256" key="1">
    <source>
        <dbReference type="ARBA" id="ARBA00004477"/>
    </source>
</evidence>
<comment type="similarity">
    <text evidence="13">Belongs to the glycosyltransferase ALG3 family.</text>
</comment>
<comment type="function">
    <text evidence="11 14">Dol-P-Man:Man(5)GlcNAc(2)-PP-Dol alpha-1,3-mannosyltransferase that operates in the biosynthetic pathway of dolichol-linked oligosaccharides, the glycan precursors employed in protein asparagine (N)-glycosylation. The assembly of dolichol-linked oligosaccharides begins on the cytosolic side of the endoplasmic reticulum membrane and finishes in its lumen. The sequential addition of sugars to dolichol pyrophosphate produces dolichol-linked oligosaccharides containing fourteen sugars, including two GlcNAcs, nine mannoses and three glucoses. Once assembled, the oligosaccharide is transferred from the lipid to nascent proteins by oligosaccharyltransferases. In the lumen of the endoplasmic reticulum, adds the first dolichyl beta-D-mannosyl phosphate derived mannose in an alpha-1,3 linkage to Man(5)GlcNAc(2)-PP-dolichol to produce Man(6)GlcNAc(2)-PP-dolichol.</text>
</comment>
<evidence type="ECO:0000256" key="3">
    <source>
        <dbReference type="ARBA" id="ARBA00011964"/>
    </source>
</evidence>
<evidence type="ECO:0000256" key="14">
    <source>
        <dbReference type="RuleBase" id="RU364047"/>
    </source>
</evidence>
<keyword evidence="16" id="KW-1185">Reference proteome</keyword>
<dbReference type="EC" id="2.4.1.258" evidence="3 14"/>
<dbReference type="PANTHER" id="PTHR12646">
    <property type="entry name" value="NOT56 - RELATED"/>
    <property type="match status" value="1"/>
</dbReference>
<dbReference type="PANTHER" id="PTHR12646:SF0">
    <property type="entry name" value="DOL-P-MAN:MAN(5)GLCNAC(2)-PP-DOL ALPHA-1,3-MANNOSYLTRANSFERASE"/>
    <property type="match status" value="1"/>
</dbReference>
<evidence type="ECO:0000256" key="7">
    <source>
        <dbReference type="ARBA" id="ARBA00022692"/>
    </source>
</evidence>
<keyword evidence="6 14" id="KW-0808">Transferase</keyword>
<evidence type="ECO:0000256" key="12">
    <source>
        <dbReference type="ARBA" id="ARBA00049506"/>
    </source>
</evidence>
<comment type="pathway">
    <text evidence="2 14">Protein modification; protein glycosylation.</text>
</comment>
<dbReference type="VEuPathDB" id="FungiDB:AAP_05062"/>
<dbReference type="GO" id="GO:0052925">
    <property type="term" value="F:dol-P-Man:Man(5)GlcNAc(2)-PP-Dol alpha-1,3-mannosyltransferase activity"/>
    <property type="evidence" value="ECO:0007669"/>
    <property type="project" value="UniProtKB-EC"/>
</dbReference>
<evidence type="ECO:0000256" key="6">
    <source>
        <dbReference type="ARBA" id="ARBA00022679"/>
    </source>
</evidence>
<protein>
    <recommendedName>
        <fullName evidence="4 14">Dol-P-Man:Man(5)GlcNAc(2)-PP-Dol alpha-1,3-mannosyltransferase</fullName>
        <ecNumber evidence="3 14">2.4.1.258</ecNumber>
    </recommendedName>
    <alternativeName>
        <fullName evidence="14">Dol-P-Man-dependent alpha(1-3)-mannosyltransferase</fullName>
    </alternativeName>
</protein>
<dbReference type="AlphaFoldDB" id="A0A167W006"/>
<accession>A0A167W006</accession>
<evidence type="ECO:0000256" key="4">
    <source>
        <dbReference type="ARBA" id="ARBA00015561"/>
    </source>
</evidence>
<dbReference type="UniPathway" id="UPA00378"/>
<comment type="subcellular location">
    <subcellularLocation>
        <location evidence="1 14">Endoplasmic reticulum membrane</location>
        <topology evidence="1 14">Multi-pass membrane protein</topology>
    </subcellularLocation>
</comment>
<feature type="transmembrane region" description="Helical" evidence="14">
    <location>
        <begin position="122"/>
        <end position="148"/>
    </location>
</feature>
<name>A0A167W006_9EURO</name>
<dbReference type="Pfam" id="PF05208">
    <property type="entry name" value="ALG3"/>
    <property type="match status" value="1"/>
</dbReference>
<proteinExistence type="inferred from homology"/>
<keyword evidence="7 14" id="KW-0812">Transmembrane</keyword>
<evidence type="ECO:0000313" key="16">
    <source>
        <dbReference type="Proteomes" id="UP000242877"/>
    </source>
</evidence>
<gene>
    <name evidence="15" type="ORF">AAP_05062</name>
</gene>
<evidence type="ECO:0000256" key="2">
    <source>
        <dbReference type="ARBA" id="ARBA00004922"/>
    </source>
</evidence>
<feature type="transmembrane region" description="Helical" evidence="14">
    <location>
        <begin position="91"/>
        <end position="110"/>
    </location>
</feature>
<dbReference type="OrthoDB" id="20028at2759"/>
<dbReference type="InterPro" id="IPR007873">
    <property type="entry name" value="Glycosyltransferase_ALG3"/>
</dbReference>
<dbReference type="GO" id="GO:0005789">
    <property type="term" value="C:endoplasmic reticulum membrane"/>
    <property type="evidence" value="ECO:0007669"/>
    <property type="project" value="UniProtKB-SubCell"/>
</dbReference>
<comment type="catalytic activity">
    <reaction evidence="12 14">
        <text>an alpha-D-Man-(1-&gt;2)-alpha-D-Man-(1-&gt;2)-alpha-D-Man-(1-&gt;3)-[alpha-D-Man-(1-&gt;6)]-beta-D-Man-(1-&gt;4)-beta-D-GlcNAc-(1-&gt;4)-alpha-D-GlcNAc-diphospho-di-trans,poly-cis-dolichol + a di-trans,poly-cis-dolichyl beta-D-mannosyl phosphate = an alpha-D-Man-(1-&gt;2)-alpha-D-Man-(1-&gt;2)-alpha-D-Man-(1-&gt;3)-[alpha-D-Man-(1-&gt;3)-alpha-D-Man-(1-&gt;6)]-beta-D-Man-(1-&gt;4)-beta-D-GlcNAc-(1-&gt;4)-alpha-D-GlcNAc-diphospho-di-trans,poly-cis-dolichol + a di-trans,poly-cis-dolichyl phosphate + H(+)</text>
        <dbReference type="Rhea" id="RHEA:29527"/>
        <dbReference type="Rhea" id="RHEA-COMP:19498"/>
        <dbReference type="Rhea" id="RHEA-COMP:19501"/>
        <dbReference type="Rhea" id="RHEA-COMP:19516"/>
        <dbReference type="Rhea" id="RHEA-COMP:19517"/>
        <dbReference type="ChEBI" id="CHEBI:15378"/>
        <dbReference type="ChEBI" id="CHEBI:57683"/>
        <dbReference type="ChEBI" id="CHEBI:58211"/>
        <dbReference type="ChEBI" id="CHEBI:132515"/>
        <dbReference type="ChEBI" id="CHEBI:132516"/>
        <dbReference type="EC" id="2.4.1.258"/>
    </reaction>
    <physiologicalReaction direction="left-to-right" evidence="12 14">
        <dbReference type="Rhea" id="RHEA:29528"/>
    </physiologicalReaction>
</comment>
<feature type="transmembrane region" description="Helical" evidence="14">
    <location>
        <begin position="155"/>
        <end position="174"/>
    </location>
</feature>
<evidence type="ECO:0000256" key="8">
    <source>
        <dbReference type="ARBA" id="ARBA00022824"/>
    </source>
</evidence>
<keyword evidence="10 14" id="KW-0472">Membrane</keyword>
<evidence type="ECO:0000256" key="11">
    <source>
        <dbReference type="ARBA" id="ARBA00044743"/>
    </source>
</evidence>
<keyword evidence="9 14" id="KW-1133">Transmembrane helix</keyword>
<comment type="caution">
    <text evidence="15">The sequence shown here is derived from an EMBL/GenBank/DDBJ whole genome shotgun (WGS) entry which is preliminary data.</text>
</comment>
<feature type="transmembrane region" description="Helical" evidence="14">
    <location>
        <begin position="49"/>
        <end position="70"/>
    </location>
</feature>